<protein>
    <submittedName>
        <fullName evidence="1">Uncharacterized protein</fullName>
    </submittedName>
</protein>
<comment type="caution">
    <text evidence="1">The sequence shown here is derived from an EMBL/GenBank/DDBJ whole genome shotgun (WGS) entry which is preliminary data.</text>
</comment>
<sequence>NITRTILKSIDPDSPDQSDLNLLQVKLNEKLSGKRFLLVLDESCLRLEQGPISL</sequence>
<feature type="non-terminal residue" evidence="1">
    <location>
        <position position="1"/>
    </location>
</feature>
<dbReference type="Proteomes" id="UP000593574">
    <property type="component" value="Unassembled WGS sequence"/>
</dbReference>
<accession>A0A7J8ZZF6</accession>
<evidence type="ECO:0000313" key="2">
    <source>
        <dbReference type="Proteomes" id="UP000593574"/>
    </source>
</evidence>
<dbReference type="EMBL" id="JABEZV010000007">
    <property type="protein sequence ID" value="MBA0716694.1"/>
    <property type="molecule type" value="Genomic_DNA"/>
</dbReference>
<organism evidence="1 2">
    <name type="scientific">Gossypium laxum</name>
    <dbReference type="NCBI Taxonomy" id="34288"/>
    <lineage>
        <taxon>Eukaryota</taxon>
        <taxon>Viridiplantae</taxon>
        <taxon>Streptophyta</taxon>
        <taxon>Embryophyta</taxon>
        <taxon>Tracheophyta</taxon>
        <taxon>Spermatophyta</taxon>
        <taxon>Magnoliopsida</taxon>
        <taxon>eudicotyledons</taxon>
        <taxon>Gunneridae</taxon>
        <taxon>Pentapetalae</taxon>
        <taxon>rosids</taxon>
        <taxon>malvids</taxon>
        <taxon>Malvales</taxon>
        <taxon>Malvaceae</taxon>
        <taxon>Malvoideae</taxon>
        <taxon>Gossypium</taxon>
    </lineage>
</organism>
<name>A0A7J8ZZF6_9ROSI</name>
<gene>
    <name evidence="1" type="ORF">Golax_015501</name>
</gene>
<proteinExistence type="predicted"/>
<dbReference type="AlphaFoldDB" id="A0A7J8ZZF6"/>
<reference evidence="1 2" key="1">
    <citation type="journal article" date="2019" name="Genome Biol. Evol.">
        <title>Insights into the evolution of the New World diploid cottons (Gossypium, subgenus Houzingenia) based on genome sequencing.</title>
        <authorList>
            <person name="Grover C.E."/>
            <person name="Arick M.A. 2nd"/>
            <person name="Thrash A."/>
            <person name="Conover J.L."/>
            <person name="Sanders W.S."/>
            <person name="Peterson D.G."/>
            <person name="Frelichowski J.E."/>
            <person name="Scheffler J.A."/>
            <person name="Scheffler B.E."/>
            <person name="Wendel J.F."/>
        </authorList>
    </citation>
    <scope>NUCLEOTIDE SEQUENCE [LARGE SCALE GENOMIC DNA]</scope>
    <source>
        <strain evidence="1">4</strain>
        <tissue evidence="1">Leaf</tissue>
    </source>
</reference>
<keyword evidence="2" id="KW-1185">Reference proteome</keyword>
<evidence type="ECO:0000313" key="1">
    <source>
        <dbReference type="EMBL" id="MBA0716694.1"/>
    </source>
</evidence>